<dbReference type="GO" id="GO:0005783">
    <property type="term" value="C:endoplasmic reticulum"/>
    <property type="evidence" value="ECO:0007669"/>
    <property type="project" value="TreeGrafter"/>
</dbReference>
<name>A0A9W6ZFY5_9STRA</name>
<dbReference type="Gene3D" id="1.20.120.550">
    <property type="entry name" value="Membrane associated eicosanoid/glutathione metabolism-like domain"/>
    <property type="match status" value="1"/>
</dbReference>
<keyword evidence="3 5" id="KW-1133">Transmembrane helix</keyword>
<dbReference type="GO" id="GO:0016020">
    <property type="term" value="C:membrane"/>
    <property type="evidence" value="ECO:0007669"/>
    <property type="project" value="UniProtKB-SubCell"/>
</dbReference>
<evidence type="ECO:0000256" key="2">
    <source>
        <dbReference type="ARBA" id="ARBA00022692"/>
    </source>
</evidence>
<dbReference type="Pfam" id="PF01124">
    <property type="entry name" value="MAPEG"/>
    <property type="match status" value="1"/>
</dbReference>
<feature type="transmembrane region" description="Helical" evidence="5">
    <location>
        <begin position="12"/>
        <end position="33"/>
    </location>
</feature>
<dbReference type="InterPro" id="IPR001129">
    <property type="entry name" value="Membr-assoc_MAPEG"/>
</dbReference>
<dbReference type="PANTHER" id="PTHR10250:SF26">
    <property type="entry name" value="GLUTATHIONE S-TRANSFERASE 3, MITOCHONDRIAL"/>
    <property type="match status" value="1"/>
</dbReference>
<dbReference type="AlphaFoldDB" id="A0A9W6ZFY5"/>
<dbReference type="GO" id="GO:0006691">
    <property type="term" value="P:leukotriene metabolic process"/>
    <property type="evidence" value="ECO:0007669"/>
    <property type="project" value="UniProtKB-ARBA"/>
</dbReference>
<evidence type="ECO:0000256" key="5">
    <source>
        <dbReference type="SAM" id="Phobius"/>
    </source>
</evidence>
<dbReference type="GO" id="GO:0004602">
    <property type="term" value="F:glutathione peroxidase activity"/>
    <property type="evidence" value="ECO:0007669"/>
    <property type="project" value="TreeGrafter"/>
</dbReference>
<dbReference type="PANTHER" id="PTHR10250">
    <property type="entry name" value="MICROSOMAL GLUTATHIONE S-TRANSFERASE"/>
    <property type="match status" value="1"/>
</dbReference>
<dbReference type="OrthoDB" id="410651at2759"/>
<dbReference type="GO" id="GO:0005635">
    <property type="term" value="C:nuclear envelope"/>
    <property type="evidence" value="ECO:0007669"/>
    <property type="project" value="TreeGrafter"/>
</dbReference>
<evidence type="ECO:0000313" key="6">
    <source>
        <dbReference type="EMBL" id="GMH51431.1"/>
    </source>
</evidence>
<keyword evidence="4 5" id="KW-0472">Membrane</keyword>
<dbReference type="SUPFAM" id="SSF161084">
    <property type="entry name" value="MAPEG domain-like"/>
    <property type="match status" value="1"/>
</dbReference>
<dbReference type="InterPro" id="IPR023352">
    <property type="entry name" value="MAPEG-like_dom_sf"/>
</dbReference>
<evidence type="ECO:0000256" key="3">
    <source>
        <dbReference type="ARBA" id="ARBA00022989"/>
    </source>
</evidence>
<reference evidence="7" key="1">
    <citation type="journal article" date="2023" name="Commun. Biol.">
        <title>Genome analysis of Parmales, the sister group of diatoms, reveals the evolutionary specialization of diatoms from phago-mixotrophs to photoautotrophs.</title>
        <authorList>
            <person name="Ban H."/>
            <person name="Sato S."/>
            <person name="Yoshikawa S."/>
            <person name="Yamada K."/>
            <person name="Nakamura Y."/>
            <person name="Ichinomiya M."/>
            <person name="Sato N."/>
            <person name="Blanc-Mathieu R."/>
            <person name="Endo H."/>
            <person name="Kuwata A."/>
            <person name="Ogata H."/>
        </authorList>
    </citation>
    <scope>NUCLEOTIDE SEQUENCE [LARGE SCALE GENOMIC DNA]</scope>
    <source>
        <strain evidence="7">NIES 3701</strain>
    </source>
</reference>
<comment type="caution">
    <text evidence="6">The sequence shown here is derived from an EMBL/GenBank/DDBJ whole genome shotgun (WGS) entry which is preliminary data.</text>
</comment>
<sequence>MQFTLSPNYGYVLLTSLAFYLMQNFIVVLPVLLARRKYSIKAPVQYPSDSLVKEKKLSKDDIHHYLCVQRAHENNVEFFSFFLPLYLVTGLFPDCTDHTIVSGLVILAFRLLGALGYPYGLRKFSGFFHLGEWYVLWMFGREAYKLTQG</sequence>
<keyword evidence="2 5" id="KW-0812">Transmembrane</keyword>
<accession>A0A9W6ZFY5</accession>
<dbReference type="GO" id="GO:0004364">
    <property type="term" value="F:glutathione transferase activity"/>
    <property type="evidence" value="ECO:0007669"/>
    <property type="project" value="TreeGrafter"/>
</dbReference>
<evidence type="ECO:0000256" key="1">
    <source>
        <dbReference type="ARBA" id="ARBA00004141"/>
    </source>
</evidence>
<keyword evidence="7" id="KW-1185">Reference proteome</keyword>
<gene>
    <name evidence="6" type="ORF">TrST_g4614</name>
</gene>
<comment type="subcellular location">
    <subcellularLocation>
        <location evidence="1">Membrane</location>
        <topology evidence="1">Multi-pass membrane protein</topology>
    </subcellularLocation>
</comment>
<dbReference type="Proteomes" id="UP001165085">
    <property type="component" value="Unassembled WGS sequence"/>
</dbReference>
<evidence type="ECO:0000256" key="4">
    <source>
        <dbReference type="ARBA" id="ARBA00023136"/>
    </source>
</evidence>
<proteinExistence type="predicted"/>
<dbReference type="InterPro" id="IPR050997">
    <property type="entry name" value="MAPEG"/>
</dbReference>
<dbReference type="EMBL" id="BRXY01000003">
    <property type="protein sequence ID" value="GMH51431.1"/>
    <property type="molecule type" value="Genomic_DNA"/>
</dbReference>
<organism evidence="6 7">
    <name type="scientific">Triparma strigata</name>
    <dbReference type="NCBI Taxonomy" id="1606541"/>
    <lineage>
        <taxon>Eukaryota</taxon>
        <taxon>Sar</taxon>
        <taxon>Stramenopiles</taxon>
        <taxon>Ochrophyta</taxon>
        <taxon>Bolidophyceae</taxon>
        <taxon>Parmales</taxon>
        <taxon>Triparmaceae</taxon>
        <taxon>Triparma</taxon>
    </lineage>
</organism>
<evidence type="ECO:0000313" key="7">
    <source>
        <dbReference type="Proteomes" id="UP001165085"/>
    </source>
</evidence>
<protein>
    <submittedName>
        <fullName evidence="6">Uncharacterized protein</fullName>
    </submittedName>
</protein>
<feature type="transmembrane region" description="Helical" evidence="5">
    <location>
        <begin position="99"/>
        <end position="119"/>
    </location>
</feature>